<dbReference type="AlphaFoldDB" id="G9NDK6"/>
<gene>
    <name evidence="1" type="ORF">TRIVIDRAFT_207487</name>
</gene>
<dbReference type="Proteomes" id="UP000007115">
    <property type="component" value="Unassembled WGS sequence"/>
</dbReference>
<organism evidence="1 2">
    <name type="scientific">Hypocrea virens (strain Gv29-8 / FGSC 10586)</name>
    <name type="common">Gliocladium virens</name>
    <name type="synonym">Trichoderma virens</name>
    <dbReference type="NCBI Taxonomy" id="413071"/>
    <lineage>
        <taxon>Eukaryota</taxon>
        <taxon>Fungi</taxon>
        <taxon>Dikarya</taxon>
        <taxon>Ascomycota</taxon>
        <taxon>Pezizomycotina</taxon>
        <taxon>Sordariomycetes</taxon>
        <taxon>Hypocreomycetidae</taxon>
        <taxon>Hypocreales</taxon>
        <taxon>Hypocreaceae</taxon>
        <taxon>Trichoderma</taxon>
    </lineage>
</organism>
<dbReference type="OrthoDB" id="4894030at2759"/>
<comment type="caution">
    <text evidence="1">The sequence shown here is derived from an EMBL/GenBank/DDBJ whole genome shotgun (WGS) entry which is preliminary data.</text>
</comment>
<evidence type="ECO:0000313" key="1">
    <source>
        <dbReference type="EMBL" id="EHK15772.1"/>
    </source>
</evidence>
<name>G9NDK6_HYPVG</name>
<protein>
    <submittedName>
        <fullName evidence="1">Uncharacterized protein</fullName>
    </submittedName>
</protein>
<keyword evidence="2" id="KW-1185">Reference proteome</keyword>
<proteinExistence type="predicted"/>
<dbReference type="GeneID" id="25790418"/>
<dbReference type="InParanoid" id="G9NDK6"/>
<evidence type="ECO:0000313" key="2">
    <source>
        <dbReference type="Proteomes" id="UP000007115"/>
    </source>
</evidence>
<reference evidence="1 2" key="1">
    <citation type="journal article" date="2011" name="Genome Biol.">
        <title>Comparative genome sequence analysis underscores mycoparasitism as the ancestral life style of Trichoderma.</title>
        <authorList>
            <person name="Kubicek C.P."/>
            <person name="Herrera-Estrella A."/>
            <person name="Seidl-Seiboth V."/>
            <person name="Martinez D.A."/>
            <person name="Druzhinina I.S."/>
            <person name="Thon M."/>
            <person name="Zeilinger S."/>
            <person name="Casas-Flores S."/>
            <person name="Horwitz B.A."/>
            <person name="Mukherjee P.K."/>
            <person name="Mukherjee M."/>
            <person name="Kredics L."/>
            <person name="Alcaraz L.D."/>
            <person name="Aerts A."/>
            <person name="Antal Z."/>
            <person name="Atanasova L."/>
            <person name="Cervantes-Badillo M.G."/>
            <person name="Challacombe J."/>
            <person name="Chertkov O."/>
            <person name="McCluskey K."/>
            <person name="Coulpier F."/>
            <person name="Deshpande N."/>
            <person name="von Doehren H."/>
            <person name="Ebbole D.J."/>
            <person name="Esquivel-Naranjo E.U."/>
            <person name="Fekete E."/>
            <person name="Flipphi M."/>
            <person name="Glaser F."/>
            <person name="Gomez-Rodriguez E.Y."/>
            <person name="Gruber S."/>
            <person name="Han C."/>
            <person name="Henrissat B."/>
            <person name="Hermosa R."/>
            <person name="Hernandez-Onate M."/>
            <person name="Karaffa L."/>
            <person name="Kosti I."/>
            <person name="Le Crom S."/>
            <person name="Lindquist E."/>
            <person name="Lucas S."/>
            <person name="Luebeck M."/>
            <person name="Luebeck P.S."/>
            <person name="Margeot A."/>
            <person name="Metz B."/>
            <person name="Misra M."/>
            <person name="Nevalainen H."/>
            <person name="Omann M."/>
            <person name="Packer N."/>
            <person name="Perrone G."/>
            <person name="Uresti-Rivera E.E."/>
            <person name="Salamov A."/>
            <person name="Schmoll M."/>
            <person name="Seiboth B."/>
            <person name="Shapiro H."/>
            <person name="Sukno S."/>
            <person name="Tamayo-Ramos J.A."/>
            <person name="Tisch D."/>
            <person name="Wiest A."/>
            <person name="Wilkinson H.H."/>
            <person name="Zhang M."/>
            <person name="Coutinho P.M."/>
            <person name="Kenerley C.M."/>
            <person name="Monte E."/>
            <person name="Baker S.E."/>
            <person name="Grigoriev I.V."/>
        </authorList>
    </citation>
    <scope>NUCLEOTIDE SEQUENCE [LARGE SCALE GENOMIC DNA]</scope>
    <source>
        <strain evidence="2">Gv29-8 / FGSC 10586</strain>
    </source>
</reference>
<dbReference type="RefSeq" id="XP_013949965.1">
    <property type="nucleotide sequence ID" value="XM_014094490.1"/>
</dbReference>
<dbReference type="OMA" id="NECAWIA"/>
<dbReference type="eggNOG" id="ENOG502T4U6">
    <property type="taxonomic scope" value="Eukaryota"/>
</dbReference>
<dbReference type="HOGENOM" id="CLU_855458_0_0_1"/>
<accession>G9NDK6</accession>
<dbReference type="EMBL" id="ABDF02000092">
    <property type="protein sequence ID" value="EHK15772.1"/>
    <property type="molecule type" value="Genomic_DNA"/>
</dbReference>
<dbReference type="VEuPathDB" id="FungiDB:TRIVIDRAFT_207487"/>
<sequence>MTNISRRLEEGFPFRFCTVAPSCHRNFCPREPVLRFTNFEGETAARAQMCGAKEIYCCQSHCIRPIGWYIVEPCEAFVIANSAITQLTVGTGSWSWNWNTSTCGCSVPRVVRRQRCRHRSCITCTWSSLYSTFTAMQQWADAAKEYPEWWTQSLGDDLLSRRTKMRLRNEYGQFRKDKGKERAIDVPQAFAAASSYEQWPGHHETSGTFSSLAGTFESLPGSSLESFSNSCLGMPNSNIHPLSSTTSGQVWGDGLGERFSTTRGFLRTADILDPGQEVANTASASTMHPNLGYQPDFWKAYEPPQPLLAVEQVWGVEDGDTTQSIQPQHEATEHTANANSLVLDLDDPFWNIVLASGDDLVLDTGMNLGQTSGSNPAHYL</sequence>